<dbReference type="InterPro" id="IPR023385">
    <property type="entry name" value="YopX-like_C"/>
</dbReference>
<reference evidence="2 3" key="1">
    <citation type="submission" date="2016-07" db="EMBL/GenBank/DDBJ databases">
        <title>Comparative genomics of the Campylobacter concisus group.</title>
        <authorList>
            <person name="Miller W.G."/>
            <person name="Yee E."/>
            <person name="Chapman M.H."/>
            <person name="Huynh S."/>
            <person name="Bono J.L."/>
            <person name="On S.L.W."/>
            <person name="StLeger J."/>
            <person name="Foster G."/>
            <person name="Parker C.T."/>
        </authorList>
    </citation>
    <scope>NUCLEOTIDE SEQUENCE [LARGE SCALE GENOMIC DNA]</scope>
    <source>
        <strain evidence="2 3">ATCC 33238</strain>
    </source>
</reference>
<feature type="domain" description="YopX protein" evidence="1">
    <location>
        <begin position="5"/>
        <end position="133"/>
    </location>
</feature>
<evidence type="ECO:0000313" key="2">
    <source>
        <dbReference type="EMBL" id="QCD46959.1"/>
    </source>
</evidence>
<dbReference type="KEGG" id="crx:CRECT_1305"/>
<accession>A0A6G5QMW6</accession>
<dbReference type="AlphaFoldDB" id="A0A6G5QMW6"/>
<dbReference type="InterPro" id="IPR019096">
    <property type="entry name" value="YopX_protein"/>
</dbReference>
<dbReference type="Proteomes" id="UP000502377">
    <property type="component" value="Chromosome"/>
</dbReference>
<gene>
    <name evidence="2" type="ORF">CRECT_1305</name>
</gene>
<dbReference type="RefSeq" id="WP_002944551.1">
    <property type="nucleotide sequence ID" value="NZ_CP012543.1"/>
</dbReference>
<dbReference type="Pfam" id="PF09643">
    <property type="entry name" value="YopX"/>
    <property type="match status" value="1"/>
</dbReference>
<dbReference type="Gene3D" id="2.30.30.290">
    <property type="entry name" value="YopX-like domains"/>
    <property type="match status" value="1"/>
</dbReference>
<organism evidence="2 3">
    <name type="scientific">Campylobacter rectus</name>
    <name type="common">Wolinella recta</name>
    <dbReference type="NCBI Taxonomy" id="203"/>
    <lineage>
        <taxon>Bacteria</taxon>
        <taxon>Pseudomonadati</taxon>
        <taxon>Campylobacterota</taxon>
        <taxon>Epsilonproteobacteria</taxon>
        <taxon>Campylobacterales</taxon>
        <taxon>Campylobacteraceae</taxon>
        <taxon>Campylobacter</taxon>
    </lineage>
</organism>
<dbReference type="NCBIfam" id="TIGR01671">
    <property type="entry name" value="phage_TIGR01671"/>
    <property type="match status" value="1"/>
</dbReference>
<name>A0A6G5QMW6_CAMRE</name>
<evidence type="ECO:0000313" key="3">
    <source>
        <dbReference type="Proteomes" id="UP000502377"/>
    </source>
</evidence>
<protein>
    <submittedName>
        <fullName evidence="2">YopX family protein</fullName>
    </submittedName>
</protein>
<dbReference type="SUPFAM" id="SSF159006">
    <property type="entry name" value="YopX-like"/>
    <property type="match status" value="1"/>
</dbReference>
<dbReference type="InterPro" id="IPR010024">
    <property type="entry name" value="CHP16711"/>
</dbReference>
<dbReference type="EMBL" id="CP012543">
    <property type="protein sequence ID" value="QCD46959.1"/>
    <property type="molecule type" value="Genomic_DNA"/>
</dbReference>
<proteinExistence type="predicted"/>
<evidence type="ECO:0000259" key="1">
    <source>
        <dbReference type="Pfam" id="PF09643"/>
    </source>
</evidence>
<sequence length="135" mass="16004">MREIKFRAWHIKERKMYFLEAIDMCFELVTVTKKNSDEQDYAAYFRFSEIELMQYAGVKDQNNAEIYEGDIVKFDPQSPCGDEFYNPRDGEIGEVIFDFGNFIVRPVDKKREDLRFSLSELGDWVVVGNIYENKI</sequence>